<comment type="caution">
    <text evidence="7">The sequence shown here is derived from an EMBL/GenBank/DDBJ whole genome shotgun (WGS) entry which is preliminary data.</text>
</comment>
<dbReference type="GO" id="GO:0005783">
    <property type="term" value="C:endoplasmic reticulum"/>
    <property type="evidence" value="ECO:0007669"/>
    <property type="project" value="UniProtKB-SubCell"/>
</dbReference>
<dbReference type="EMBL" id="JAWIZZ010000040">
    <property type="protein sequence ID" value="KAK5780533.1"/>
    <property type="molecule type" value="Genomic_DNA"/>
</dbReference>
<dbReference type="Proteomes" id="UP001306508">
    <property type="component" value="Unassembled WGS sequence"/>
</dbReference>
<dbReference type="InterPro" id="IPR011012">
    <property type="entry name" value="Longin-like_dom_sf"/>
</dbReference>
<evidence type="ECO:0000256" key="3">
    <source>
        <dbReference type="ARBA" id="ARBA00022892"/>
    </source>
</evidence>
<reference evidence="8" key="1">
    <citation type="submission" date="2023-07" db="EMBL/GenBank/DDBJ databases">
        <title>A draft genome of Kazachstania heterogenica Y-27499.</title>
        <authorList>
            <person name="Donic C."/>
            <person name="Kralova J.S."/>
            <person name="Fidel L."/>
            <person name="Ben-Dor S."/>
            <person name="Jung S."/>
        </authorList>
    </citation>
    <scope>NUCLEOTIDE SEQUENCE [LARGE SCALE GENOMIC DNA]</scope>
    <source>
        <strain evidence="8">Y27499</strain>
    </source>
</reference>
<evidence type="ECO:0000256" key="6">
    <source>
        <dbReference type="RuleBase" id="RU366065"/>
    </source>
</evidence>
<dbReference type="SUPFAM" id="SSF64356">
    <property type="entry name" value="SNARE-like"/>
    <property type="match status" value="1"/>
</dbReference>
<dbReference type="SMART" id="SM01399">
    <property type="entry name" value="Sybindin"/>
    <property type="match status" value="1"/>
</dbReference>
<dbReference type="PANTHER" id="PTHR23249:SF16">
    <property type="entry name" value="TRAFFICKING PROTEIN PARTICLE COMPLEX SUBUNIT 1"/>
    <property type="match status" value="1"/>
</dbReference>
<dbReference type="GO" id="GO:0005794">
    <property type="term" value="C:Golgi apparatus"/>
    <property type="evidence" value="ECO:0007669"/>
    <property type="project" value="UniProtKB-SubCell"/>
</dbReference>
<dbReference type="Pfam" id="PF04099">
    <property type="entry name" value="Sybindin"/>
    <property type="match status" value="1"/>
</dbReference>
<comment type="subunit">
    <text evidence="6">Part of the multisubunit transport protein particle (TRAPP) complex.</text>
</comment>
<accession>A0AAN7WHQ0</accession>
<dbReference type="FunFam" id="3.30.450.70:FF:000015">
    <property type="entry name" value="Component of TRAPP complex"/>
    <property type="match status" value="1"/>
</dbReference>
<dbReference type="InterPro" id="IPR007233">
    <property type="entry name" value="TRAPPC"/>
</dbReference>
<evidence type="ECO:0000313" key="8">
    <source>
        <dbReference type="Proteomes" id="UP001306508"/>
    </source>
</evidence>
<evidence type="ECO:0000256" key="4">
    <source>
        <dbReference type="ARBA" id="ARBA00023034"/>
    </source>
</evidence>
<dbReference type="PANTHER" id="PTHR23249">
    <property type="entry name" value="TRAFFICKING PROTEIN PARTICLE COMPLEX SUBUNIT"/>
    <property type="match status" value="1"/>
</dbReference>
<keyword evidence="4 6" id="KW-0333">Golgi apparatus</keyword>
<dbReference type="GO" id="GO:0006888">
    <property type="term" value="P:endoplasmic reticulum to Golgi vesicle-mediated transport"/>
    <property type="evidence" value="ECO:0007669"/>
    <property type="project" value="UniProtKB-UniRule"/>
</dbReference>
<dbReference type="GO" id="GO:0030008">
    <property type="term" value="C:TRAPP complex"/>
    <property type="evidence" value="ECO:0007669"/>
    <property type="project" value="UniProtKB-UniRule"/>
</dbReference>
<keyword evidence="2 6" id="KW-0256">Endoplasmic reticulum</keyword>
<keyword evidence="8" id="KW-1185">Reference proteome</keyword>
<sequence length="167" mass="19430">MIYSFWIFDKHCNCIFEREWTLGSNTNNPNALSSGTINSKQNDEIGKLLYGMIFSLNSITQKLSTSISDNQINNNIRSISTGKFRIHTMQTATGLWFILITDFKQQNYSQVLHYIYSHIYIKHVVHNFLSPYDFALNPKEQRGQGVKKINNRHFINTLEAFLQSMLN</sequence>
<dbReference type="AlphaFoldDB" id="A0AAN7WHQ0"/>
<evidence type="ECO:0000256" key="5">
    <source>
        <dbReference type="ARBA" id="ARBA00038167"/>
    </source>
</evidence>
<keyword evidence="3 6" id="KW-0931">ER-Golgi transport</keyword>
<evidence type="ECO:0000256" key="1">
    <source>
        <dbReference type="ARBA" id="ARBA00022448"/>
    </source>
</evidence>
<comment type="similarity">
    <text evidence="5">Belongs to the TRAPP small subunits family. BET5 subfamily.</text>
</comment>
<name>A0AAN7WHQ0_9SACH</name>
<organism evidence="7 8">
    <name type="scientific">Arxiozyma heterogenica</name>
    <dbReference type="NCBI Taxonomy" id="278026"/>
    <lineage>
        <taxon>Eukaryota</taxon>
        <taxon>Fungi</taxon>
        <taxon>Dikarya</taxon>
        <taxon>Ascomycota</taxon>
        <taxon>Saccharomycotina</taxon>
        <taxon>Saccharomycetes</taxon>
        <taxon>Saccharomycetales</taxon>
        <taxon>Saccharomycetaceae</taxon>
        <taxon>Arxiozyma</taxon>
    </lineage>
</organism>
<evidence type="ECO:0000313" key="7">
    <source>
        <dbReference type="EMBL" id="KAK5780533.1"/>
    </source>
</evidence>
<evidence type="ECO:0000256" key="2">
    <source>
        <dbReference type="ARBA" id="ARBA00022824"/>
    </source>
</evidence>
<protein>
    <recommendedName>
        <fullName evidence="6">Trafficking protein particle complex subunit</fullName>
    </recommendedName>
</protein>
<dbReference type="Gene3D" id="3.30.450.70">
    <property type="match status" value="1"/>
</dbReference>
<gene>
    <name evidence="7" type="ORF">RI543_001652</name>
</gene>
<proteinExistence type="inferred from homology"/>
<comment type="subcellular location">
    <subcellularLocation>
        <location evidence="6">Endoplasmic reticulum</location>
    </subcellularLocation>
    <subcellularLocation>
        <location evidence="6">Golgi apparatus</location>
        <location evidence="6">cis-Golgi network</location>
    </subcellularLocation>
</comment>
<keyword evidence="1 6" id="KW-0813">Transport</keyword>